<feature type="compositionally biased region" description="Low complexity" evidence="8">
    <location>
        <begin position="1283"/>
        <end position="1309"/>
    </location>
</feature>
<feature type="compositionally biased region" description="Polar residues" evidence="8">
    <location>
        <begin position="442"/>
        <end position="452"/>
    </location>
</feature>
<evidence type="ECO:0000256" key="3">
    <source>
        <dbReference type="ARBA" id="ARBA00023015"/>
    </source>
</evidence>
<dbReference type="EMBL" id="KE525302">
    <property type="protein sequence ID" value="KFB45275.1"/>
    <property type="molecule type" value="Genomic_DNA"/>
</dbReference>
<organism evidence="13">
    <name type="scientific">Anopheles sinensis</name>
    <name type="common">Mosquito</name>
    <dbReference type="NCBI Taxonomy" id="74873"/>
    <lineage>
        <taxon>Eukaryota</taxon>
        <taxon>Metazoa</taxon>
        <taxon>Ecdysozoa</taxon>
        <taxon>Arthropoda</taxon>
        <taxon>Hexapoda</taxon>
        <taxon>Insecta</taxon>
        <taxon>Pterygota</taxon>
        <taxon>Neoptera</taxon>
        <taxon>Endopterygota</taxon>
        <taxon>Diptera</taxon>
        <taxon>Nematocera</taxon>
        <taxon>Culicoidea</taxon>
        <taxon>Culicidae</taxon>
        <taxon>Anophelinae</taxon>
        <taxon>Anopheles</taxon>
    </lineage>
</organism>
<dbReference type="Pfam" id="PF16495">
    <property type="entry name" value="SWIRM-assoc_1"/>
    <property type="match status" value="1"/>
</dbReference>
<proteinExistence type="inferred from homology"/>
<comment type="subcellular location">
    <subcellularLocation>
        <location evidence="1">Nucleus</location>
    </subcellularLocation>
</comment>
<dbReference type="EMBL" id="ATLV01020422">
    <property type="status" value="NOT_ANNOTATED_CDS"/>
    <property type="molecule type" value="Genomic_DNA"/>
</dbReference>
<keyword evidence="7" id="KW-0175">Coiled coil</keyword>
<keyword evidence="2" id="KW-0156">Chromatin regulator</keyword>
<dbReference type="FunFam" id="1.10.10.60:FF:000014">
    <property type="entry name" value="SWI/SNF complex subunit SMARCC2 isoform C"/>
    <property type="match status" value="1"/>
</dbReference>
<dbReference type="GO" id="GO:0016514">
    <property type="term" value="C:SWI/SNF complex"/>
    <property type="evidence" value="ECO:0007669"/>
    <property type="project" value="UniProtKB-ARBA"/>
</dbReference>
<feature type="domain" description="Chromo" evidence="12">
    <location>
        <begin position="4"/>
        <end position="282"/>
    </location>
</feature>
<feature type="region of interest" description="Disordered" evidence="8">
    <location>
        <begin position="1102"/>
        <end position="1395"/>
    </location>
</feature>
<feature type="compositionally biased region" description="Basic residues" evidence="8">
    <location>
        <begin position="304"/>
        <end position="316"/>
    </location>
</feature>
<feature type="domain" description="SANT" evidence="11">
    <location>
        <begin position="675"/>
        <end position="726"/>
    </location>
</feature>
<feature type="compositionally biased region" description="Basic and acidic residues" evidence="8">
    <location>
        <begin position="926"/>
        <end position="938"/>
    </location>
</feature>
<dbReference type="PROSITE" id="PS52032">
    <property type="entry name" value="MARR_BRCT_CHROMO"/>
    <property type="match status" value="1"/>
</dbReference>
<feature type="coiled-coil region" evidence="7">
    <location>
        <begin position="1018"/>
        <end position="1052"/>
    </location>
</feature>
<feature type="compositionally biased region" description="Low complexity" evidence="8">
    <location>
        <begin position="835"/>
        <end position="868"/>
    </location>
</feature>
<dbReference type="InterPro" id="IPR009057">
    <property type="entry name" value="Homeodomain-like_sf"/>
</dbReference>
<feature type="compositionally biased region" description="Low complexity" evidence="8">
    <location>
        <begin position="1140"/>
        <end position="1166"/>
    </location>
</feature>
<dbReference type="OMA" id="KGGTIMD"/>
<dbReference type="PANTHER" id="PTHR15381">
    <property type="entry name" value="CHONDROITIN SULFATE PROTEOGLYCAN 5 -RELATED"/>
    <property type="match status" value="1"/>
</dbReference>
<dbReference type="SUPFAM" id="SSF52113">
    <property type="entry name" value="BRCT domain"/>
    <property type="match status" value="1"/>
</dbReference>
<dbReference type="SMART" id="SM00717">
    <property type="entry name" value="SANT"/>
    <property type="match status" value="1"/>
</dbReference>
<evidence type="ECO:0000256" key="6">
    <source>
        <dbReference type="ARBA" id="ARBA00049655"/>
    </source>
</evidence>
<feature type="compositionally biased region" description="Low complexity" evidence="8">
    <location>
        <begin position="1186"/>
        <end position="1219"/>
    </location>
</feature>
<dbReference type="InterPro" id="IPR032451">
    <property type="entry name" value="SMARCC_C"/>
</dbReference>
<feature type="domain" description="Myb-like" evidence="9">
    <location>
        <begin position="680"/>
        <end position="722"/>
    </location>
</feature>
<dbReference type="InterPro" id="IPR017884">
    <property type="entry name" value="SANT_dom"/>
</dbReference>
<dbReference type="InterPro" id="IPR032448">
    <property type="entry name" value="SWIRM-assoc"/>
</dbReference>
<evidence type="ECO:0000256" key="7">
    <source>
        <dbReference type="SAM" id="Coils"/>
    </source>
</evidence>
<dbReference type="OrthoDB" id="118550at2759"/>
<keyword evidence="15" id="KW-1185">Reference proteome</keyword>
<feature type="region of interest" description="Disordered" evidence="8">
    <location>
        <begin position="413"/>
        <end position="463"/>
    </location>
</feature>
<dbReference type="GO" id="GO:0048858">
    <property type="term" value="P:cell projection morphogenesis"/>
    <property type="evidence" value="ECO:0007669"/>
    <property type="project" value="TreeGrafter"/>
</dbReference>
<feature type="compositionally biased region" description="Low complexity" evidence="8">
    <location>
        <begin position="896"/>
        <end position="918"/>
    </location>
</feature>
<evidence type="ECO:0000259" key="12">
    <source>
        <dbReference type="PROSITE" id="PS52032"/>
    </source>
</evidence>
<evidence type="ECO:0000313" key="13">
    <source>
        <dbReference type="EMBL" id="KFB45275.1"/>
    </source>
</evidence>
<feature type="region of interest" description="Disordered" evidence="8">
    <location>
        <begin position="816"/>
        <end position="970"/>
    </location>
</feature>
<feature type="compositionally biased region" description="Basic and acidic residues" evidence="8">
    <location>
        <begin position="823"/>
        <end position="834"/>
    </location>
</feature>
<dbReference type="PROSITE" id="PS50090">
    <property type="entry name" value="MYB_LIKE"/>
    <property type="match status" value="1"/>
</dbReference>
<evidence type="ECO:0000259" key="10">
    <source>
        <dbReference type="PROSITE" id="PS50934"/>
    </source>
</evidence>
<evidence type="ECO:0000259" key="9">
    <source>
        <dbReference type="PROSITE" id="PS50090"/>
    </source>
</evidence>
<gene>
    <name evidence="13" type="ORF">ZHAS_00013236</name>
</gene>
<dbReference type="VEuPathDB" id="VectorBase:ASIC013236"/>
<evidence type="ECO:0000256" key="1">
    <source>
        <dbReference type="ARBA" id="ARBA00004123"/>
    </source>
</evidence>
<dbReference type="GO" id="GO:0006325">
    <property type="term" value="P:chromatin organization"/>
    <property type="evidence" value="ECO:0007669"/>
    <property type="project" value="UniProtKB-KW"/>
</dbReference>
<sequence length="1395" mass="146804">MEMVSLGPKKDGNPNAEFFTAPETLQGFETVRLWLQKNFKKFLAQDPPTKESLAHLIIQFIQYQEAKLGKNSQDPPTTRLPIRCFMDFKPGGALCHILSTMYRYKAEQRWRKFDFTVNKNPMRKDPIGQMVLDIETALIEAECMRLPIVYIRPEVDRATANKITDIVTNHQGEITVDEEEATHVIYPVIDPLPEDYARPTFRREKHVMIHWYYFPESYDTWVPNTFDLPDNIPDNPPSPAERWRVSASWVIDLDEYNEWMSEEDYEVDESGRKKVHPHRLGVEDLMSSGPASGPAGSVEDKVKKTPKVVNSKRKRSPSPAAGKGGKRKSYRSPAASAASASAFQKKPRADDEESEDLTKDMEDPTPETNITEVKPSSSNSGASGPATPQPKRPDPDMMPMKYASVTDLDDEFERGVNASGTGGGGGPGGGSGAGGDDSQAGKTSDNSNTQDFPSRDGKGDDLEDNVTEQTHHIIVPSYSAWFDYNSIHVVEKRALPEFFNGKNKSKTPEIFMAYRNFMIDTYRLNPTEYLTSTACRRNLAGDVCAIMRVHAFLEQWGLINYQIDADSPTPRPGCSRSTLPRPAQPSAAKNLLDLDKGKGALLGDKKDDGLAAGPGAVGANGAPGANAAAVGPDGIKVEPGSLSLAPTADPNGQFGLRLDQYTKKPAAMRNKTAASMTREWTEQETLLLLEGLEMYKDDWNKVCEHVGSRTQDECILHFLRLPIEDPYLEDDNTFLGPLSYQPIPFSKAGNPIMSTVAFLASVVDPRIAASAAKAAMEEFAAIKDEVPATMMDAHLKNVEKSSFGGKFDPYAGLATSGIAGTGPDKDKETEETDKSATTAASGNASAPASGGTTTPATPAAASTTAGSTDVEMKDVSKKEDGEKEKPSEDSTKATDSDATAAPDKAAPSAEASAPGTPGTPAGSSEASKEKEGAKDGNKDGTSAPAATTAQPEGTVSTVATGKESANGGAADPKLFNEGNLQAAAAAALAAAAVKAKHLAAVEERKIKSLVALLVETQMKKLEIKLRHFEELETTMEREREGLEYQRQQLIQERQQFHLEQLKAAEFRARQQAHQRFQLEQGQWQQQQAQAQAQAQQQQQAQQQAQQQQQQHAGGPMAAGATAGVPTPAGAPSSVHQHQQAGPAGVPAAAGAALAPAGANPANNPGGTNIHKQPPTPSTAGGPGVPGVPAASAATTAAPPSSAAAPPATVPGSSPSVNPQGHPPMPAPPNGIPPSTPSSSSSMAPAASTNPSDGTTGPNNIMPPVAPSATGSVPPHPTDPSLPSAATATGSGSSQQVSPQASSQQDATEPPQGPPPPVTAANPAPTATDSRSTSGNPSPSGSPEAAAATALSTTEGAAASGVVPPGAATEGSADHHAPSEPPATAPPAGPTGPPPS</sequence>
<dbReference type="PANTHER" id="PTHR15381:SF1">
    <property type="entry name" value="CHONDROITIN SULFATE PROTEOGLYCAN 5"/>
    <property type="match status" value="1"/>
</dbReference>
<keyword evidence="3" id="KW-0805">Transcription regulation</keyword>
<dbReference type="Pfam" id="PF16498">
    <property type="entry name" value="SWIRM-assoc_3"/>
    <property type="match status" value="1"/>
</dbReference>
<keyword evidence="4" id="KW-0804">Transcription</keyword>
<feature type="compositionally biased region" description="Pro residues" evidence="8">
    <location>
        <begin position="1220"/>
        <end position="1235"/>
    </location>
</feature>
<evidence type="ECO:0000259" key="11">
    <source>
        <dbReference type="PROSITE" id="PS51293"/>
    </source>
</evidence>
<dbReference type="PROSITE" id="PS51293">
    <property type="entry name" value="SANT"/>
    <property type="match status" value="1"/>
</dbReference>
<dbReference type="FunFam" id="1.10.10.10:FF:000020">
    <property type="entry name" value="SWI/SNF complex subunit SMARCC2 isoform c"/>
    <property type="match status" value="1"/>
</dbReference>
<evidence type="ECO:0000256" key="5">
    <source>
        <dbReference type="ARBA" id="ARBA00023242"/>
    </source>
</evidence>
<feature type="domain" description="SWIRM" evidence="10">
    <location>
        <begin position="473"/>
        <end position="570"/>
    </location>
</feature>
<dbReference type="InterPro" id="IPR032450">
    <property type="entry name" value="SMARCC_N"/>
</dbReference>
<feature type="compositionally biased region" description="Low complexity" evidence="8">
    <location>
        <begin position="1318"/>
        <end position="1367"/>
    </location>
</feature>
<name>A0A084W4Y1_ANOSI</name>
<keyword evidence="5" id="KW-0539">Nucleus</keyword>
<dbReference type="SUPFAM" id="SSF46689">
    <property type="entry name" value="Homeodomain-like"/>
    <property type="match status" value="2"/>
</dbReference>
<dbReference type="Gene3D" id="1.10.10.10">
    <property type="entry name" value="Winged helix-like DNA-binding domain superfamily/Winged helix DNA-binding domain"/>
    <property type="match status" value="1"/>
</dbReference>
<protein>
    <submittedName>
        <fullName evidence="13">AGAP003118-PA-like protein</fullName>
    </submittedName>
</protein>
<feature type="compositionally biased region" description="Low complexity" evidence="8">
    <location>
        <begin position="287"/>
        <end position="297"/>
    </location>
</feature>
<dbReference type="InterPro" id="IPR049898">
    <property type="entry name" value="MARR_BRCT_CHROMO"/>
</dbReference>
<evidence type="ECO:0000256" key="2">
    <source>
        <dbReference type="ARBA" id="ARBA00022853"/>
    </source>
</evidence>
<dbReference type="Pfam" id="PF04433">
    <property type="entry name" value="SWIRM"/>
    <property type="match status" value="1"/>
</dbReference>
<feature type="compositionally biased region" description="Low complexity" evidence="8">
    <location>
        <begin position="1236"/>
        <end position="1251"/>
    </location>
</feature>
<feature type="compositionally biased region" description="Basic and acidic residues" evidence="8">
    <location>
        <begin position="870"/>
        <end position="895"/>
    </location>
</feature>
<dbReference type="EnsemblMetazoa" id="ASIC013236-RA">
    <property type="protein sequence ID" value="ASIC013236-PA"/>
    <property type="gene ID" value="ASIC013236"/>
</dbReference>
<reference evidence="13 15" key="1">
    <citation type="journal article" date="2014" name="BMC Genomics">
        <title>Genome sequence of Anopheles sinensis provides insight into genetics basis of mosquito competence for malaria parasites.</title>
        <authorList>
            <person name="Zhou D."/>
            <person name="Zhang D."/>
            <person name="Ding G."/>
            <person name="Shi L."/>
            <person name="Hou Q."/>
            <person name="Ye Y."/>
            <person name="Xu Y."/>
            <person name="Zhou H."/>
            <person name="Xiong C."/>
            <person name="Li S."/>
            <person name="Yu J."/>
            <person name="Hong S."/>
            <person name="Yu X."/>
            <person name="Zou P."/>
            <person name="Chen C."/>
            <person name="Chang X."/>
            <person name="Wang W."/>
            <person name="Lv Y."/>
            <person name="Sun Y."/>
            <person name="Ma L."/>
            <person name="Shen B."/>
            <person name="Zhu C."/>
        </authorList>
    </citation>
    <scope>NUCLEOTIDE SEQUENCE [LARGE SCALE GENOMIC DNA]</scope>
</reference>
<dbReference type="Pfam" id="PF16496">
    <property type="entry name" value="SWIRM-assoc_2"/>
    <property type="match status" value="1"/>
</dbReference>
<feature type="compositionally biased region" description="Gly residues" evidence="8">
    <location>
        <begin position="420"/>
        <end position="435"/>
    </location>
</feature>
<dbReference type="InterPro" id="IPR036420">
    <property type="entry name" value="BRCT_dom_sf"/>
</dbReference>
<dbReference type="PROSITE" id="PS50934">
    <property type="entry name" value="SWIRM"/>
    <property type="match status" value="1"/>
</dbReference>
<evidence type="ECO:0000256" key="4">
    <source>
        <dbReference type="ARBA" id="ARBA00023163"/>
    </source>
</evidence>
<feature type="region of interest" description="Disordered" evidence="8">
    <location>
        <begin position="281"/>
        <end position="401"/>
    </location>
</feature>
<dbReference type="InterPro" id="IPR007526">
    <property type="entry name" value="SWIRM"/>
</dbReference>
<dbReference type="Pfam" id="PF00249">
    <property type="entry name" value="Myb_DNA-binding"/>
    <property type="match status" value="1"/>
</dbReference>
<reference evidence="14" key="2">
    <citation type="submission" date="2020-05" db="UniProtKB">
        <authorList>
            <consortium name="EnsemblMetazoa"/>
        </authorList>
    </citation>
    <scope>IDENTIFICATION</scope>
</reference>
<comment type="similarity">
    <text evidence="6">Belongs to the SMARCC family.</text>
</comment>
<dbReference type="STRING" id="74873.A0A084W4Y1"/>
<dbReference type="InterPro" id="IPR001005">
    <property type="entry name" value="SANT/Myb"/>
</dbReference>
<feature type="compositionally biased region" description="Low complexity" evidence="8">
    <location>
        <begin position="1102"/>
        <end position="1131"/>
    </location>
</feature>
<dbReference type="Proteomes" id="UP000030765">
    <property type="component" value="Unassembled WGS sequence"/>
</dbReference>
<dbReference type="InterPro" id="IPR036388">
    <property type="entry name" value="WH-like_DNA-bd_sf"/>
</dbReference>
<evidence type="ECO:0000313" key="15">
    <source>
        <dbReference type="Proteomes" id="UP000030765"/>
    </source>
</evidence>
<dbReference type="GO" id="GO:0006355">
    <property type="term" value="P:regulation of DNA-templated transcription"/>
    <property type="evidence" value="ECO:0007669"/>
    <property type="project" value="UniProtKB-ARBA"/>
</dbReference>
<evidence type="ECO:0000256" key="8">
    <source>
        <dbReference type="SAM" id="MobiDB-lite"/>
    </source>
</evidence>
<dbReference type="Gene3D" id="1.10.10.60">
    <property type="entry name" value="Homeodomain-like"/>
    <property type="match status" value="1"/>
</dbReference>
<feature type="compositionally biased region" description="Pro residues" evidence="8">
    <location>
        <begin position="1378"/>
        <end position="1395"/>
    </location>
</feature>
<dbReference type="GO" id="GO:0045202">
    <property type="term" value="C:synapse"/>
    <property type="evidence" value="ECO:0007669"/>
    <property type="project" value="TreeGrafter"/>
</dbReference>
<evidence type="ECO:0000313" key="14">
    <source>
        <dbReference type="EnsemblMetazoa" id="ASIC013236-PA"/>
    </source>
</evidence>
<accession>A0A084W4Y1</accession>
<feature type="compositionally biased region" description="Low complexity" evidence="8">
    <location>
        <begin position="375"/>
        <end position="386"/>
    </location>
</feature>
<feature type="compositionally biased region" description="Polar residues" evidence="8">
    <location>
        <begin position="944"/>
        <end position="959"/>
    </location>
</feature>